<keyword evidence="10" id="KW-0413">Isomerase</keyword>
<dbReference type="InterPro" id="IPR014017">
    <property type="entry name" value="DNA_helicase_UvrD-like_C"/>
</dbReference>
<feature type="domain" description="UvrD-like helicase C-terminal" evidence="18">
    <location>
        <begin position="480"/>
        <end position="713"/>
    </location>
</feature>
<dbReference type="STRING" id="1548207.AXK11_08115"/>
<name>A0A139SJI0_9BACT</name>
<dbReference type="EMBL" id="LSZQ01000059">
    <property type="protein sequence ID" value="KXU34683.1"/>
    <property type="molecule type" value="Genomic_DNA"/>
</dbReference>
<evidence type="ECO:0000256" key="6">
    <source>
        <dbReference type="ARBA" id="ARBA00022839"/>
    </source>
</evidence>
<keyword evidence="5 15" id="KW-0347">Helicase</keyword>
<feature type="compositionally biased region" description="Basic and acidic residues" evidence="16">
    <location>
        <begin position="871"/>
        <end position="888"/>
    </location>
</feature>
<dbReference type="GO" id="GO:0043138">
    <property type="term" value="F:3'-5' DNA helicase activity"/>
    <property type="evidence" value="ECO:0007669"/>
    <property type="project" value="UniProtKB-EC"/>
</dbReference>
<evidence type="ECO:0000259" key="18">
    <source>
        <dbReference type="PROSITE" id="PS51217"/>
    </source>
</evidence>
<feature type="binding site" evidence="15">
    <location>
        <begin position="4"/>
        <end position="11"/>
    </location>
    <ligand>
        <name>ATP</name>
        <dbReference type="ChEBI" id="CHEBI:30616"/>
    </ligand>
</feature>
<feature type="domain" description="UvrD-like helicase ATP-binding" evidence="17">
    <location>
        <begin position="1"/>
        <end position="472"/>
    </location>
</feature>
<evidence type="ECO:0000256" key="8">
    <source>
        <dbReference type="ARBA" id="ARBA00023125"/>
    </source>
</evidence>
<evidence type="ECO:0000256" key="15">
    <source>
        <dbReference type="PROSITE-ProRule" id="PRU00560"/>
    </source>
</evidence>
<gene>
    <name evidence="19" type="ORF">AXK11_08115</name>
</gene>
<reference evidence="20" key="1">
    <citation type="submission" date="2016-02" db="EMBL/GenBank/DDBJ databases">
        <authorList>
            <person name="Sanders J.G."/>
            <person name="Lin J.Y."/>
            <person name="Wertz J.T."/>
            <person name="Russell J.A."/>
            <person name="Moreau C.S."/>
            <person name="Powell S."/>
        </authorList>
    </citation>
    <scope>NUCLEOTIDE SEQUENCE [LARGE SCALE GENOMIC DNA]</scope>
    <source>
        <strain evidence="20">CAG34</strain>
    </source>
</reference>
<keyword evidence="7 15" id="KW-0067">ATP-binding</keyword>
<evidence type="ECO:0000256" key="1">
    <source>
        <dbReference type="ARBA" id="ARBA00022722"/>
    </source>
</evidence>
<evidence type="ECO:0000256" key="5">
    <source>
        <dbReference type="ARBA" id="ARBA00022806"/>
    </source>
</evidence>
<dbReference type="InterPro" id="IPR014016">
    <property type="entry name" value="UvrD-like_ATP-bd"/>
</dbReference>
<evidence type="ECO:0000259" key="17">
    <source>
        <dbReference type="PROSITE" id="PS51198"/>
    </source>
</evidence>
<dbReference type="Pfam" id="PF13361">
    <property type="entry name" value="UvrD_C"/>
    <property type="match status" value="1"/>
</dbReference>
<evidence type="ECO:0000256" key="10">
    <source>
        <dbReference type="ARBA" id="ARBA00023235"/>
    </source>
</evidence>
<organism evidence="19 20">
    <name type="scientific">Cephaloticoccus primus</name>
    <dbReference type="NCBI Taxonomy" id="1548207"/>
    <lineage>
        <taxon>Bacteria</taxon>
        <taxon>Pseudomonadati</taxon>
        <taxon>Verrucomicrobiota</taxon>
        <taxon>Opitutia</taxon>
        <taxon>Opitutales</taxon>
        <taxon>Opitutaceae</taxon>
        <taxon>Cephaloticoccus</taxon>
    </lineage>
</organism>
<evidence type="ECO:0000256" key="11">
    <source>
        <dbReference type="ARBA" id="ARBA00034617"/>
    </source>
</evidence>
<evidence type="ECO:0000313" key="19">
    <source>
        <dbReference type="EMBL" id="KXU34683.1"/>
    </source>
</evidence>
<dbReference type="InterPro" id="IPR000212">
    <property type="entry name" value="DNA_helicase_UvrD/REP"/>
</dbReference>
<dbReference type="GO" id="GO:0004527">
    <property type="term" value="F:exonuclease activity"/>
    <property type="evidence" value="ECO:0007669"/>
    <property type="project" value="UniProtKB-KW"/>
</dbReference>
<dbReference type="InterPro" id="IPR011604">
    <property type="entry name" value="PDDEXK-like_dom_sf"/>
</dbReference>
<dbReference type="GO" id="GO:0005829">
    <property type="term" value="C:cytosol"/>
    <property type="evidence" value="ECO:0007669"/>
    <property type="project" value="TreeGrafter"/>
</dbReference>
<keyword evidence="4 15" id="KW-0378">Hydrolase</keyword>
<dbReference type="Gene3D" id="3.90.320.10">
    <property type="match status" value="1"/>
</dbReference>
<keyword evidence="9" id="KW-0234">DNA repair</keyword>
<comment type="catalytic activity">
    <reaction evidence="14">
        <text>ATP + H2O = ADP + phosphate + H(+)</text>
        <dbReference type="Rhea" id="RHEA:13065"/>
        <dbReference type="ChEBI" id="CHEBI:15377"/>
        <dbReference type="ChEBI" id="CHEBI:15378"/>
        <dbReference type="ChEBI" id="CHEBI:30616"/>
        <dbReference type="ChEBI" id="CHEBI:43474"/>
        <dbReference type="ChEBI" id="CHEBI:456216"/>
        <dbReference type="EC" id="5.6.2.4"/>
    </reaction>
</comment>
<dbReference type="PANTHER" id="PTHR11070">
    <property type="entry name" value="UVRD / RECB / PCRA DNA HELICASE FAMILY MEMBER"/>
    <property type="match status" value="1"/>
</dbReference>
<evidence type="ECO:0000256" key="2">
    <source>
        <dbReference type="ARBA" id="ARBA00022741"/>
    </source>
</evidence>
<comment type="caution">
    <text evidence="19">The sequence shown here is derived from an EMBL/GenBank/DDBJ whole genome shotgun (WGS) entry which is preliminary data.</text>
</comment>
<sequence>MIRASAGSGKTYALTNRFVWLLTLGVPAERIVALTFTRKAAGEFLDAILQKLAQAAASEAAAARLARELGTADTFGARRFGELLRGVVDSMHRLRLGTLDGFFMQVAQNFALELGLAGQVELLEAHAQAQAQERIFNQLFARGFDGSLAREQAEFIEAFKQATFGQEAKRVADQLAHFIEEYREVFSDAPSASPPHFSGLPLADYPAALRAALAALREAVAAGSWDAPRIQWWEQLFAELEAWAPGGAMGTPLKNVLKAWPEMRAVTMARKAFELGAGLRAEREGLQAVAVAVLAGELGRAVAMTRGIYAVLAAYEAVYDAQIRRAGKLSFADVQRLLAQGPSLAAGGFGGGAVSPPDPAVQADIEARRLLLDYRLDAQIDHWMLDEFQDTSFGQWSILKNLIDEVLQEPEGRRSFFYVGDVKQAIYSWRGGDPRLFREVFEHYNAGATGDSTGGVGRAIVERHLDDSWRSGPPIIEMVNAVFGAAAELEALFPEGGAREWSAQWRAHRSARPELGGHAALLVAEGEAARWAATLRVLRELPPPGPEFTVAVLVQNNATAAELADYLRREGGLAAVAESDLSVCTDNPVGAALLAAVQAAAHPGDRLAHAHRAAAPFGRRGHAAAQSLLARIADEGFVRALRPLGESLVAAACAEAAAFSRLRLRQWLLAAAEFEATGSRDLDEFIAFMRRYTLREPDSAGVVRVMTIHKSKGLGFDAVVLPDLQGEGLARARKGLAVQRSAAREVEWVLHLPKKEIAECVPALREYIREAEAVGCYEKLSLLYVAMTRAKRALYAIIEPPKKSSKSRNYPRLLLDTLAGDGGGERAGSTAATQPPRAVQIGRSAFAALWEAGDFESVAAALGGGAVASEHGGENEVRAPRGPHDKSTSRLTRLCPLTADSPGSAGTTVSVRRFPRLVARRPSDAEQGRVAAETLFSDLGGARADVPSGGAVSVSAWGGGQDFGREVHRLFARCDSVQALRALREGGAGGGCLSSNQAALAVVKACLASPALAAVWELRASDQVWRERRFEAVIDGTWVTGVFDRVVISTDESGRPVACAVYDFKTDEDTAGAARRHASQLALYRAAAAQLTGLPKEKVRAFLVLTKTRELVQVA</sequence>
<dbReference type="PROSITE" id="PS51198">
    <property type="entry name" value="UVRD_HELICASE_ATP_BIND"/>
    <property type="match status" value="1"/>
</dbReference>
<evidence type="ECO:0000256" key="13">
    <source>
        <dbReference type="ARBA" id="ARBA00034923"/>
    </source>
</evidence>
<accession>A0A139SJI0</accession>
<protein>
    <recommendedName>
        <fullName evidence="12">DNA 3'-5' helicase</fullName>
        <ecNumber evidence="12">5.6.2.4</ecNumber>
    </recommendedName>
    <alternativeName>
        <fullName evidence="13">DNA 3'-5' helicase II</fullName>
    </alternativeName>
</protein>
<evidence type="ECO:0000256" key="16">
    <source>
        <dbReference type="SAM" id="MobiDB-lite"/>
    </source>
</evidence>
<dbReference type="Pfam" id="PF00580">
    <property type="entry name" value="UvrD-helicase"/>
    <property type="match status" value="2"/>
</dbReference>
<dbReference type="GO" id="GO:0003677">
    <property type="term" value="F:DNA binding"/>
    <property type="evidence" value="ECO:0007669"/>
    <property type="project" value="UniProtKB-KW"/>
</dbReference>
<keyword evidence="3" id="KW-0227">DNA damage</keyword>
<dbReference type="Proteomes" id="UP000070058">
    <property type="component" value="Unassembled WGS sequence"/>
</dbReference>
<feature type="region of interest" description="Disordered" evidence="16">
    <location>
        <begin position="869"/>
        <end position="890"/>
    </location>
</feature>
<dbReference type="InterPro" id="IPR027417">
    <property type="entry name" value="P-loop_NTPase"/>
</dbReference>
<evidence type="ECO:0000256" key="14">
    <source>
        <dbReference type="ARBA" id="ARBA00048988"/>
    </source>
</evidence>
<keyword evidence="8" id="KW-0238">DNA-binding</keyword>
<keyword evidence="20" id="KW-1185">Reference proteome</keyword>
<dbReference type="EC" id="5.6.2.4" evidence="12"/>
<evidence type="ECO:0000256" key="4">
    <source>
        <dbReference type="ARBA" id="ARBA00022801"/>
    </source>
</evidence>
<dbReference type="AlphaFoldDB" id="A0A139SJI0"/>
<evidence type="ECO:0000256" key="12">
    <source>
        <dbReference type="ARBA" id="ARBA00034808"/>
    </source>
</evidence>
<dbReference type="PROSITE" id="PS51217">
    <property type="entry name" value="UVRD_HELICASE_CTER"/>
    <property type="match status" value="1"/>
</dbReference>
<dbReference type="PANTHER" id="PTHR11070:SF2">
    <property type="entry name" value="ATP-DEPENDENT DNA HELICASE SRS2"/>
    <property type="match status" value="1"/>
</dbReference>
<comment type="catalytic activity">
    <reaction evidence="11">
        <text>Couples ATP hydrolysis with the unwinding of duplex DNA by translocating in the 3'-5' direction.</text>
        <dbReference type="EC" id="5.6.2.4"/>
    </reaction>
</comment>
<keyword evidence="1" id="KW-0540">Nuclease</keyword>
<keyword evidence="2 15" id="KW-0547">Nucleotide-binding</keyword>
<dbReference type="GO" id="GO:0005524">
    <property type="term" value="F:ATP binding"/>
    <property type="evidence" value="ECO:0007669"/>
    <property type="project" value="UniProtKB-UniRule"/>
</dbReference>
<dbReference type="Gene3D" id="3.40.50.300">
    <property type="entry name" value="P-loop containing nucleotide triphosphate hydrolases"/>
    <property type="match status" value="3"/>
</dbReference>
<dbReference type="GO" id="GO:0000725">
    <property type="term" value="P:recombinational repair"/>
    <property type="evidence" value="ECO:0007669"/>
    <property type="project" value="TreeGrafter"/>
</dbReference>
<dbReference type="InterPro" id="IPR038726">
    <property type="entry name" value="PDDEXK_AddAB-type"/>
</dbReference>
<evidence type="ECO:0000313" key="20">
    <source>
        <dbReference type="Proteomes" id="UP000070058"/>
    </source>
</evidence>
<evidence type="ECO:0000256" key="7">
    <source>
        <dbReference type="ARBA" id="ARBA00022840"/>
    </source>
</evidence>
<proteinExistence type="predicted"/>
<evidence type="ECO:0000256" key="9">
    <source>
        <dbReference type="ARBA" id="ARBA00023204"/>
    </source>
</evidence>
<dbReference type="SUPFAM" id="SSF52540">
    <property type="entry name" value="P-loop containing nucleoside triphosphate hydrolases"/>
    <property type="match status" value="1"/>
</dbReference>
<evidence type="ECO:0000256" key="3">
    <source>
        <dbReference type="ARBA" id="ARBA00022763"/>
    </source>
</evidence>
<dbReference type="Pfam" id="PF12705">
    <property type="entry name" value="PDDEXK_1"/>
    <property type="match status" value="1"/>
</dbReference>
<keyword evidence="6" id="KW-0269">Exonuclease</keyword>